<dbReference type="SUPFAM" id="SSF47384">
    <property type="entry name" value="Homodimeric domain of signal transducing histidine kinase"/>
    <property type="match status" value="1"/>
</dbReference>
<dbReference type="Pfam" id="PF02518">
    <property type="entry name" value="HATPase_c"/>
    <property type="match status" value="1"/>
</dbReference>
<evidence type="ECO:0000259" key="9">
    <source>
        <dbReference type="PROSITE" id="PS50113"/>
    </source>
</evidence>
<dbReference type="InterPro" id="IPR003594">
    <property type="entry name" value="HATPase_dom"/>
</dbReference>
<dbReference type="SUPFAM" id="SSF55874">
    <property type="entry name" value="ATPase domain of HSP90 chaperone/DNA topoisomerase II/histidine kinase"/>
    <property type="match status" value="1"/>
</dbReference>
<dbReference type="InterPro" id="IPR013655">
    <property type="entry name" value="PAS_fold_3"/>
</dbReference>
<dbReference type="Gene3D" id="1.10.287.130">
    <property type="match status" value="1"/>
</dbReference>
<keyword evidence="4" id="KW-0808">Transferase</keyword>
<dbReference type="EC" id="2.7.13.3" evidence="2"/>
<dbReference type="CDD" id="cd00082">
    <property type="entry name" value="HisKA"/>
    <property type="match status" value="1"/>
</dbReference>
<feature type="domain" description="Histidine kinase" evidence="7">
    <location>
        <begin position="460"/>
        <end position="691"/>
    </location>
</feature>
<evidence type="ECO:0000259" key="7">
    <source>
        <dbReference type="PROSITE" id="PS50109"/>
    </source>
</evidence>
<evidence type="ECO:0000256" key="3">
    <source>
        <dbReference type="ARBA" id="ARBA00022553"/>
    </source>
</evidence>
<protein>
    <recommendedName>
        <fullName evidence="2">histidine kinase</fullName>
        <ecNumber evidence="2">2.7.13.3</ecNumber>
    </recommendedName>
</protein>
<keyword evidence="6" id="KW-0175">Coiled coil</keyword>
<evidence type="ECO:0000259" key="8">
    <source>
        <dbReference type="PROSITE" id="PS50112"/>
    </source>
</evidence>
<dbReference type="InterPro" id="IPR000700">
    <property type="entry name" value="PAS-assoc_C"/>
</dbReference>
<dbReference type="Pfam" id="PF08447">
    <property type="entry name" value="PAS_3"/>
    <property type="match status" value="3"/>
</dbReference>
<proteinExistence type="predicted"/>
<keyword evidence="3" id="KW-0597">Phosphoprotein</keyword>
<dbReference type="CDD" id="cd00075">
    <property type="entry name" value="HATPase"/>
    <property type="match status" value="1"/>
</dbReference>
<evidence type="ECO:0000313" key="10">
    <source>
        <dbReference type="EMBL" id="MFC4622626.1"/>
    </source>
</evidence>
<name>A0ABV9GZG0_9BURK</name>
<dbReference type="InterPro" id="IPR001610">
    <property type="entry name" value="PAC"/>
</dbReference>
<evidence type="ECO:0000256" key="1">
    <source>
        <dbReference type="ARBA" id="ARBA00000085"/>
    </source>
</evidence>
<sequence length="704" mass="78422">MTSWSGWPSSPEAAMDEELQRLRSILDSLQAGTWEWHIPSDTVIVNDRWAQIVGYTLQELEPVTGRTSVALCHPEDLSHSSQRMMAYFAGQTPRFDSEVRLRHKQGHWVWVRDSGCIVERDGTGRPVKLVGVRQDITERKQAEELARSEGDRFLALARVSNTGVWEWSQTQRLLWASPEYFTMLGRNPGDYVGHLTLAQVWVPWLHPDDLERATQAFADYLAGGAIGMYESEFRMLHANGSWVWIWSRGSGLSDANGLPQGRVVGTHINITSLKQARAHLRESQQQLELISNNIPDAMVFQLDCGLAGEQRCMTYISQGVQRTHGLTAEAVQQDVTLLYRQLLPEDAVHLQEMERACIANFSHFKVEARSRLPDGSLRWFMVCSSPRRLDNGHIVFDGIEMDITERKQHEQEIFALNTRLEQRVQERTAELQAALQRLEQAQEGLLQSEKLASLGALVAGVAHELNTPIGNAVTLASTLLQAHRRLQQQVASGLTRGALNDYLVDVQEGGEIIERNLQRAAELLGSFKQLAVDQTSTQRRRFDLQALVQEIALTMRPAIRKTRHQLHCTIAPGVTMDSYPGPLGQVLMNLIGNALVHAFAGNAQGNIWLQGEPVEEGWVRLRVSDDGCGIPTRYHKRVFDPFFTTRLGQGGSGLGLHIVYTLVTGLLGGRIALESHRGAGTCFLLELPLHAPASAPDTGAAAPK</sequence>
<organism evidence="10 11">
    <name type="scientific">Comamonas nitrativorans</name>
    <dbReference type="NCBI Taxonomy" id="108437"/>
    <lineage>
        <taxon>Bacteria</taxon>
        <taxon>Pseudomonadati</taxon>
        <taxon>Pseudomonadota</taxon>
        <taxon>Betaproteobacteria</taxon>
        <taxon>Burkholderiales</taxon>
        <taxon>Comamonadaceae</taxon>
        <taxon>Comamonas</taxon>
    </lineage>
</organism>
<dbReference type="InterPro" id="IPR005467">
    <property type="entry name" value="His_kinase_dom"/>
</dbReference>
<dbReference type="PANTHER" id="PTHR43304">
    <property type="entry name" value="PHYTOCHROME-LIKE PROTEIN CPH1"/>
    <property type="match status" value="1"/>
</dbReference>
<dbReference type="PROSITE" id="PS50113">
    <property type="entry name" value="PAC"/>
    <property type="match status" value="3"/>
</dbReference>
<keyword evidence="11" id="KW-1185">Reference proteome</keyword>
<dbReference type="InterPro" id="IPR000014">
    <property type="entry name" value="PAS"/>
</dbReference>
<gene>
    <name evidence="10" type="ORF">ACFO3A_10415</name>
</gene>
<feature type="domain" description="PAC" evidence="9">
    <location>
        <begin position="229"/>
        <end position="282"/>
    </location>
</feature>
<accession>A0ABV9GZG0</accession>
<dbReference type="InterPro" id="IPR035965">
    <property type="entry name" value="PAS-like_dom_sf"/>
</dbReference>
<evidence type="ECO:0000256" key="4">
    <source>
        <dbReference type="ARBA" id="ARBA00022679"/>
    </source>
</evidence>
<dbReference type="PANTHER" id="PTHR43304:SF1">
    <property type="entry name" value="PAC DOMAIN-CONTAINING PROTEIN"/>
    <property type="match status" value="1"/>
</dbReference>
<dbReference type="Proteomes" id="UP001595967">
    <property type="component" value="Unassembled WGS sequence"/>
</dbReference>
<evidence type="ECO:0000256" key="2">
    <source>
        <dbReference type="ARBA" id="ARBA00012438"/>
    </source>
</evidence>
<comment type="caution">
    <text evidence="10">The sequence shown here is derived from an EMBL/GenBank/DDBJ whole genome shotgun (WGS) entry which is preliminary data.</text>
</comment>
<dbReference type="SMART" id="SM00387">
    <property type="entry name" value="HATPase_c"/>
    <property type="match status" value="1"/>
</dbReference>
<dbReference type="Gene3D" id="3.30.450.20">
    <property type="entry name" value="PAS domain"/>
    <property type="match status" value="3"/>
</dbReference>
<dbReference type="SMART" id="SM00091">
    <property type="entry name" value="PAS"/>
    <property type="match status" value="3"/>
</dbReference>
<feature type="coiled-coil region" evidence="6">
    <location>
        <begin position="417"/>
        <end position="451"/>
    </location>
</feature>
<dbReference type="InterPro" id="IPR036890">
    <property type="entry name" value="HATPase_C_sf"/>
</dbReference>
<dbReference type="RefSeq" id="WP_377726141.1">
    <property type="nucleotide sequence ID" value="NZ_JBHSEW010000008.1"/>
</dbReference>
<evidence type="ECO:0000313" key="11">
    <source>
        <dbReference type="Proteomes" id="UP001595967"/>
    </source>
</evidence>
<feature type="domain" description="PAC" evidence="9">
    <location>
        <begin position="364"/>
        <end position="415"/>
    </location>
</feature>
<dbReference type="InterPro" id="IPR052162">
    <property type="entry name" value="Sensor_kinase/Photoreceptor"/>
</dbReference>
<dbReference type="Gene3D" id="3.30.565.10">
    <property type="entry name" value="Histidine kinase-like ATPase, C-terminal domain"/>
    <property type="match status" value="1"/>
</dbReference>
<dbReference type="PRINTS" id="PR00344">
    <property type="entry name" value="BCTRLSENSOR"/>
</dbReference>
<reference evidence="11" key="1">
    <citation type="journal article" date="2019" name="Int. J. Syst. Evol. Microbiol.">
        <title>The Global Catalogue of Microorganisms (GCM) 10K type strain sequencing project: providing services to taxonomists for standard genome sequencing and annotation.</title>
        <authorList>
            <consortium name="The Broad Institute Genomics Platform"/>
            <consortium name="The Broad Institute Genome Sequencing Center for Infectious Disease"/>
            <person name="Wu L."/>
            <person name="Ma J."/>
        </authorList>
    </citation>
    <scope>NUCLEOTIDE SEQUENCE [LARGE SCALE GENOMIC DNA]</scope>
    <source>
        <strain evidence="11">JCM 11650</strain>
    </source>
</reference>
<dbReference type="SMART" id="SM00086">
    <property type="entry name" value="PAC"/>
    <property type="match status" value="3"/>
</dbReference>
<dbReference type="SUPFAM" id="SSF55785">
    <property type="entry name" value="PYP-like sensor domain (PAS domain)"/>
    <property type="match status" value="3"/>
</dbReference>
<dbReference type="InterPro" id="IPR004358">
    <property type="entry name" value="Sig_transdc_His_kin-like_C"/>
</dbReference>
<dbReference type="PROSITE" id="PS50109">
    <property type="entry name" value="HIS_KIN"/>
    <property type="match status" value="1"/>
</dbReference>
<dbReference type="InterPro" id="IPR003661">
    <property type="entry name" value="HisK_dim/P_dom"/>
</dbReference>
<evidence type="ECO:0000256" key="5">
    <source>
        <dbReference type="ARBA" id="ARBA00022777"/>
    </source>
</evidence>
<evidence type="ECO:0000256" key="6">
    <source>
        <dbReference type="SAM" id="Coils"/>
    </source>
</evidence>
<dbReference type="InterPro" id="IPR036097">
    <property type="entry name" value="HisK_dim/P_sf"/>
</dbReference>
<keyword evidence="5" id="KW-0418">Kinase</keyword>
<dbReference type="NCBIfam" id="TIGR00229">
    <property type="entry name" value="sensory_box"/>
    <property type="match status" value="3"/>
</dbReference>
<dbReference type="PROSITE" id="PS50112">
    <property type="entry name" value="PAS"/>
    <property type="match status" value="1"/>
</dbReference>
<feature type="domain" description="PAS" evidence="8">
    <location>
        <begin position="18"/>
        <end position="91"/>
    </location>
</feature>
<dbReference type="CDD" id="cd00130">
    <property type="entry name" value="PAS"/>
    <property type="match status" value="2"/>
</dbReference>
<feature type="domain" description="PAC" evidence="9">
    <location>
        <begin position="95"/>
        <end position="148"/>
    </location>
</feature>
<comment type="catalytic activity">
    <reaction evidence="1">
        <text>ATP + protein L-histidine = ADP + protein N-phospho-L-histidine.</text>
        <dbReference type="EC" id="2.7.13.3"/>
    </reaction>
</comment>
<dbReference type="EMBL" id="JBHSEW010000008">
    <property type="protein sequence ID" value="MFC4622626.1"/>
    <property type="molecule type" value="Genomic_DNA"/>
</dbReference>